<keyword evidence="1" id="KW-0732">Signal</keyword>
<proteinExistence type="predicted"/>
<sequence length="81" mass="8670">MKSIVIVSAIALTTLATPALAQPEGTFGRAKVSYDARTDSYCFREAPAGSLVPRTDCRSKAEWAQAGLTISHKATVQMAQR</sequence>
<gene>
    <name evidence="2" type="ORF">O0R41_14470</name>
</gene>
<feature type="signal peptide" evidence="1">
    <location>
        <begin position="1"/>
        <end position="21"/>
    </location>
</feature>
<organism evidence="2 3">
    <name type="scientific">Sphingobium naphthae</name>
    <dbReference type="NCBI Taxonomy" id="1886786"/>
    <lineage>
        <taxon>Bacteria</taxon>
        <taxon>Pseudomonadati</taxon>
        <taxon>Pseudomonadota</taxon>
        <taxon>Alphaproteobacteria</taxon>
        <taxon>Sphingomonadales</taxon>
        <taxon>Sphingomonadaceae</taxon>
        <taxon>Sphingobium</taxon>
    </lineage>
</organism>
<protein>
    <submittedName>
        <fullName evidence="2">Uncharacterized protein</fullName>
    </submittedName>
</protein>
<evidence type="ECO:0000313" key="2">
    <source>
        <dbReference type="EMBL" id="MDV5824807.1"/>
    </source>
</evidence>
<name>A0ABU3ZZR5_9SPHN</name>
<dbReference type="Proteomes" id="UP001185984">
    <property type="component" value="Unassembled WGS sequence"/>
</dbReference>
<feature type="chain" id="PRO_5046196647" evidence="1">
    <location>
        <begin position="22"/>
        <end position="81"/>
    </location>
</feature>
<reference evidence="3" key="1">
    <citation type="journal article" date="2022" name="J Environ Chem Eng">
        <title>Biodegradation of petroleum oil using a constructed nonpathogenic and heavy metal-tolerant bacterial consortium isolated from marine sponges.</title>
        <authorList>
            <person name="Dechsakulwatana C."/>
            <person name="Rungsihiranrut A."/>
            <person name="Muangchinda C."/>
            <person name="Ningthoujam R."/>
            <person name="Klankeo P."/>
            <person name="Pinyakong O."/>
        </authorList>
    </citation>
    <scope>NUCLEOTIDE SEQUENCE [LARGE SCALE GENOMIC DNA]</scope>
    <source>
        <strain evidence="3">MO2-4</strain>
    </source>
</reference>
<evidence type="ECO:0000313" key="3">
    <source>
        <dbReference type="Proteomes" id="UP001185984"/>
    </source>
</evidence>
<keyword evidence="3" id="KW-1185">Reference proteome</keyword>
<dbReference type="RefSeq" id="WP_317517457.1">
    <property type="nucleotide sequence ID" value="NZ_JAPTHD010000006.1"/>
</dbReference>
<accession>A0ABU3ZZR5</accession>
<dbReference type="EMBL" id="JAPTHD010000006">
    <property type="protein sequence ID" value="MDV5824807.1"/>
    <property type="molecule type" value="Genomic_DNA"/>
</dbReference>
<evidence type="ECO:0000256" key="1">
    <source>
        <dbReference type="SAM" id="SignalP"/>
    </source>
</evidence>
<comment type="caution">
    <text evidence="2">The sequence shown here is derived from an EMBL/GenBank/DDBJ whole genome shotgun (WGS) entry which is preliminary data.</text>
</comment>